<dbReference type="InterPro" id="IPR025330">
    <property type="entry name" value="DUF4236"/>
</dbReference>
<feature type="region of interest" description="Disordered" evidence="1">
    <location>
        <begin position="138"/>
        <end position="175"/>
    </location>
</feature>
<feature type="compositionally biased region" description="Polar residues" evidence="1">
    <location>
        <begin position="166"/>
        <end position="175"/>
    </location>
</feature>
<gene>
    <name evidence="4" type="ORF">MPLDJ20_190097</name>
</gene>
<sequence length="276" mass="27856">MLLVKFGVGTPVGFRYRKSVRLVPGVRLNVTGKGLSSASFGKPGATLDMGRRGTRSTVGFPGSGLSYSSGVGKSALLPGLIVAGLITLLVYAARGSRPAQLALLLVGLGVVVLFVSGGHPESGPAETKTTAIQIAPAAADAPPSSTLPPPASPANEPVRNLPKPPASSSLPTTSDAPTAIQIEPIEEPASPAGVGPAVSSASISSEPIVIVSKTSNVRSAPSRSGAVLVQLPAGTELSVVETSGHWARVRRGSDVLGWINRALLEGAPDPATPYSQ</sequence>
<evidence type="ECO:0000256" key="1">
    <source>
        <dbReference type="SAM" id="MobiDB-lite"/>
    </source>
</evidence>
<dbReference type="EMBL" id="CCNB01000011">
    <property type="protein sequence ID" value="CDX34679.1"/>
    <property type="molecule type" value="Genomic_DNA"/>
</dbReference>
<keyword evidence="2" id="KW-0472">Membrane</keyword>
<keyword evidence="2" id="KW-1133">Transmembrane helix</keyword>
<keyword evidence="2" id="KW-0812">Transmembrane</keyword>
<dbReference type="Pfam" id="PF14020">
    <property type="entry name" value="DUF4236"/>
    <property type="match status" value="1"/>
</dbReference>
<dbReference type="InterPro" id="IPR003646">
    <property type="entry name" value="SH3-like_bac-type"/>
</dbReference>
<evidence type="ECO:0000259" key="3">
    <source>
        <dbReference type="SMART" id="SM00287"/>
    </source>
</evidence>
<dbReference type="Proteomes" id="UP000046373">
    <property type="component" value="Unassembled WGS sequence"/>
</dbReference>
<name>A0A090EZI8_MESPL</name>
<organism evidence="4 5">
    <name type="scientific">Mesorhizobium plurifarium</name>
    <dbReference type="NCBI Taxonomy" id="69974"/>
    <lineage>
        <taxon>Bacteria</taxon>
        <taxon>Pseudomonadati</taxon>
        <taxon>Pseudomonadota</taxon>
        <taxon>Alphaproteobacteria</taxon>
        <taxon>Hyphomicrobiales</taxon>
        <taxon>Phyllobacteriaceae</taxon>
        <taxon>Mesorhizobium</taxon>
    </lineage>
</organism>
<accession>A0A090EZI8</accession>
<feature type="transmembrane region" description="Helical" evidence="2">
    <location>
        <begin position="75"/>
        <end position="94"/>
    </location>
</feature>
<dbReference type="Gene3D" id="2.30.30.40">
    <property type="entry name" value="SH3 Domains"/>
    <property type="match status" value="1"/>
</dbReference>
<feature type="transmembrane region" description="Helical" evidence="2">
    <location>
        <begin position="101"/>
        <end position="119"/>
    </location>
</feature>
<evidence type="ECO:0000256" key="2">
    <source>
        <dbReference type="SAM" id="Phobius"/>
    </source>
</evidence>
<evidence type="ECO:0000313" key="5">
    <source>
        <dbReference type="Proteomes" id="UP000046373"/>
    </source>
</evidence>
<feature type="domain" description="SH3b" evidence="3">
    <location>
        <begin position="205"/>
        <end position="268"/>
    </location>
</feature>
<protein>
    <recommendedName>
        <fullName evidence="3">SH3b domain-containing protein</fullName>
    </recommendedName>
</protein>
<dbReference type="SMART" id="SM00287">
    <property type="entry name" value="SH3b"/>
    <property type="match status" value="1"/>
</dbReference>
<dbReference type="AlphaFoldDB" id="A0A090EZI8"/>
<dbReference type="Pfam" id="PF08239">
    <property type="entry name" value="SH3_3"/>
    <property type="match status" value="1"/>
</dbReference>
<evidence type="ECO:0000313" key="4">
    <source>
        <dbReference type="EMBL" id="CDX34679.1"/>
    </source>
</evidence>
<reference evidence="4 5" key="1">
    <citation type="submission" date="2014-08" db="EMBL/GenBank/DDBJ databases">
        <authorList>
            <person name="Moulin Lionel"/>
        </authorList>
    </citation>
    <scope>NUCLEOTIDE SEQUENCE [LARGE SCALE GENOMIC DNA]</scope>
</reference>
<proteinExistence type="predicted"/>